<feature type="transmembrane region" description="Helical" evidence="1">
    <location>
        <begin position="86"/>
        <end position="108"/>
    </location>
</feature>
<keyword evidence="1" id="KW-1133">Transmembrane helix</keyword>
<dbReference type="EMBL" id="VIAQ01000012">
    <property type="protein sequence ID" value="TQD26114.1"/>
    <property type="molecule type" value="Genomic_DNA"/>
</dbReference>
<name>A0A7Z8KNV2_9EURY</name>
<evidence type="ECO:0000256" key="1">
    <source>
        <dbReference type="SAM" id="Phobius"/>
    </source>
</evidence>
<accession>A0A7Z8KNV2</accession>
<sequence>MVNLDKIELILYSVLFFVSIIYFIHLKTKTKEVEYNPNPNPNEIFQKELCKEYKKNPDDRFFLKYSLIILLAAVICFAAGFLIDFIYFILGMILFVVSALLGILSGMINYSKSNTRTKNALKTTAERTNDKQATKFTNNYDRMALGVFISILVFTYIGVKILKIIN</sequence>
<comment type="caution">
    <text evidence="2">The sequence shown here is derived from an EMBL/GenBank/DDBJ whole genome shotgun (WGS) entry which is preliminary data.</text>
</comment>
<protein>
    <submittedName>
        <fullName evidence="2">Uncharacterized protein</fullName>
    </submittedName>
</protein>
<dbReference type="AlphaFoldDB" id="A0A7Z8KNV2"/>
<feature type="transmembrane region" description="Helical" evidence="1">
    <location>
        <begin position="6"/>
        <end position="24"/>
    </location>
</feature>
<reference evidence="2 3" key="1">
    <citation type="submission" date="2019-06" db="EMBL/GenBank/DDBJ databases">
        <title>Draft genome sequence of Methanolobus vulcani B1d.</title>
        <authorList>
            <person name="Creighbaum A.J."/>
            <person name="Ticak T."/>
            <person name="Hariraju D."/>
            <person name="Arivett B.A."/>
            <person name="Ferguson D.J.Jr."/>
        </authorList>
    </citation>
    <scope>NUCLEOTIDE SEQUENCE [LARGE SCALE GENOMIC DNA]</scope>
    <source>
        <strain evidence="2 3">B1d</strain>
    </source>
</reference>
<keyword evidence="1" id="KW-0812">Transmembrane</keyword>
<proteinExistence type="predicted"/>
<feature type="transmembrane region" description="Helical" evidence="1">
    <location>
        <begin position="61"/>
        <end position="80"/>
    </location>
</feature>
<gene>
    <name evidence="2" type="ORF">FKV42_04955</name>
</gene>
<keyword evidence="1" id="KW-0472">Membrane</keyword>
<feature type="transmembrane region" description="Helical" evidence="1">
    <location>
        <begin position="144"/>
        <end position="165"/>
    </location>
</feature>
<organism evidence="2 3">
    <name type="scientific">Methanolobus vulcani</name>
    <dbReference type="NCBI Taxonomy" id="38026"/>
    <lineage>
        <taxon>Archaea</taxon>
        <taxon>Methanobacteriati</taxon>
        <taxon>Methanobacteriota</taxon>
        <taxon>Stenosarchaea group</taxon>
        <taxon>Methanomicrobia</taxon>
        <taxon>Methanosarcinales</taxon>
        <taxon>Methanosarcinaceae</taxon>
        <taxon>Methanolobus</taxon>
    </lineage>
</organism>
<dbReference type="Proteomes" id="UP000319335">
    <property type="component" value="Unassembled WGS sequence"/>
</dbReference>
<evidence type="ECO:0000313" key="3">
    <source>
        <dbReference type="Proteomes" id="UP000319335"/>
    </source>
</evidence>
<keyword evidence="3" id="KW-1185">Reference proteome</keyword>
<evidence type="ECO:0000313" key="2">
    <source>
        <dbReference type="EMBL" id="TQD26114.1"/>
    </source>
</evidence>
<dbReference type="RefSeq" id="WP_154809150.1">
    <property type="nucleotide sequence ID" value="NZ_VIAQ01000012.1"/>
</dbReference>